<gene>
    <name evidence="7" type="ORF">R5R35_004985</name>
</gene>
<proteinExistence type="inferred from homology"/>
<evidence type="ECO:0000259" key="6">
    <source>
        <dbReference type="PROSITE" id="PS50192"/>
    </source>
</evidence>
<keyword evidence="5" id="KW-0812">Transmembrane</keyword>
<dbReference type="SMART" id="SM00503">
    <property type="entry name" value="SynN"/>
    <property type="match status" value="1"/>
</dbReference>
<dbReference type="Pfam" id="PF14523">
    <property type="entry name" value="Syntaxin_2"/>
    <property type="match status" value="1"/>
</dbReference>
<evidence type="ECO:0000313" key="7">
    <source>
        <dbReference type="EMBL" id="KAK7863535.1"/>
    </source>
</evidence>
<dbReference type="SMART" id="SM00397">
    <property type="entry name" value="t_SNARE"/>
    <property type="match status" value="1"/>
</dbReference>
<dbReference type="GO" id="GO:0005484">
    <property type="term" value="F:SNAP receptor activity"/>
    <property type="evidence" value="ECO:0007669"/>
    <property type="project" value="InterPro"/>
</dbReference>
<dbReference type="PANTHER" id="PTHR19957">
    <property type="entry name" value="SYNTAXIN"/>
    <property type="match status" value="1"/>
</dbReference>
<organism evidence="7 8">
    <name type="scientific">Gryllus longicercus</name>
    <dbReference type="NCBI Taxonomy" id="2509291"/>
    <lineage>
        <taxon>Eukaryota</taxon>
        <taxon>Metazoa</taxon>
        <taxon>Ecdysozoa</taxon>
        <taxon>Arthropoda</taxon>
        <taxon>Hexapoda</taxon>
        <taxon>Insecta</taxon>
        <taxon>Pterygota</taxon>
        <taxon>Neoptera</taxon>
        <taxon>Polyneoptera</taxon>
        <taxon>Orthoptera</taxon>
        <taxon>Ensifera</taxon>
        <taxon>Gryllidea</taxon>
        <taxon>Grylloidea</taxon>
        <taxon>Gryllidae</taxon>
        <taxon>Gryllinae</taxon>
        <taxon>Gryllus</taxon>
    </lineage>
</organism>
<reference evidence="7 8" key="1">
    <citation type="submission" date="2024-03" db="EMBL/GenBank/DDBJ databases">
        <title>The genome assembly and annotation of the cricket Gryllus longicercus Weissman &amp; Gray.</title>
        <authorList>
            <person name="Szrajer S."/>
            <person name="Gray D."/>
            <person name="Ylla G."/>
        </authorList>
    </citation>
    <scope>NUCLEOTIDE SEQUENCE [LARGE SCALE GENOMIC DNA]</scope>
    <source>
        <strain evidence="7">DAG 2021-001</strain>
        <tissue evidence="7">Whole body minus gut</tissue>
    </source>
</reference>
<comment type="subcellular location">
    <subcellularLocation>
        <location evidence="1">Membrane</location>
        <topology evidence="1">Single-pass type IV membrane protein</topology>
    </subcellularLocation>
</comment>
<dbReference type="AlphaFoldDB" id="A0AAN9Z6J2"/>
<sequence>MEGNYSGFSLYHNGGPRRENDFGKLAQTVGTNIQKISQNVSSMQRMVNQLGTPQDSQELRSQLQQIQSYTQQLAKDTNASLKELSSITTANPDQREWKAQKDRLADEFTTALNSFQASQRDAAHKGKEQIRRVRASSGIGDPFGGGRFTDELIELQDNSSRHQAQIQEEMNLQMLEEQEQSIRELESNISDINQIFKELGALVHEQGEVIDSIEASVEKTEVYVSEGHNQLRQASNFQSKVRRKKCILAICLAVILSIIIGIIIWKTS</sequence>
<dbReference type="InterPro" id="IPR006012">
    <property type="entry name" value="Syntaxin/epimorphin_CS"/>
</dbReference>
<evidence type="ECO:0000256" key="3">
    <source>
        <dbReference type="ARBA" id="ARBA00022775"/>
    </source>
</evidence>
<comment type="similarity">
    <text evidence="2 4">Belongs to the syntaxin family.</text>
</comment>
<keyword evidence="3" id="KW-0813">Transport</keyword>
<dbReference type="EMBL" id="JAZDUA010000227">
    <property type="protein sequence ID" value="KAK7863535.1"/>
    <property type="molecule type" value="Genomic_DNA"/>
</dbReference>
<feature type="domain" description="T-SNARE coiled-coil homology" evidence="6">
    <location>
        <begin position="172"/>
        <end position="234"/>
    </location>
</feature>
<keyword evidence="8" id="KW-1185">Reference proteome</keyword>
<dbReference type="InterPro" id="IPR006011">
    <property type="entry name" value="Syntaxin_N"/>
</dbReference>
<keyword evidence="5" id="KW-0472">Membrane</keyword>
<dbReference type="SUPFAM" id="SSF47661">
    <property type="entry name" value="t-snare proteins"/>
    <property type="match status" value="1"/>
</dbReference>
<evidence type="ECO:0000256" key="5">
    <source>
        <dbReference type="SAM" id="Phobius"/>
    </source>
</evidence>
<protein>
    <recommendedName>
        <fullName evidence="6">t-SNARE coiled-coil homology domain-containing protein</fullName>
    </recommendedName>
</protein>
<dbReference type="GO" id="GO:0031201">
    <property type="term" value="C:SNARE complex"/>
    <property type="evidence" value="ECO:0007669"/>
    <property type="project" value="TreeGrafter"/>
</dbReference>
<dbReference type="PROSITE" id="PS50192">
    <property type="entry name" value="T_SNARE"/>
    <property type="match status" value="1"/>
</dbReference>
<keyword evidence="3" id="KW-0532">Neurotransmitter transport</keyword>
<dbReference type="InterPro" id="IPR045242">
    <property type="entry name" value="Syntaxin"/>
</dbReference>
<keyword evidence="5" id="KW-1133">Transmembrane helix</keyword>
<feature type="transmembrane region" description="Helical" evidence="5">
    <location>
        <begin position="246"/>
        <end position="265"/>
    </location>
</feature>
<dbReference type="GO" id="GO:0006886">
    <property type="term" value="P:intracellular protein transport"/>
    <property type="evidence" value="ECO:0007669"/>
    <property type="project" value="InterPro"/>
</dbReference>
<dbReference type="Proteomes" id="UP001378592">
    <property type="component" value="Unassembled WGS sequence"/>
</dbReference>
<name>A0AAN9Z6J2_9ORTH</name>
<dbReference type="GO" id="GO:0006836">
    <property type="term" value="P:neurotransmitter transport"/>
    <property type="evidence" value="ECO:0007669"/>
    <property type="project" value="UniProtKB-KW"/>
</dbReference>
<dbReference type="Gene3D" id="1.20.58.70">
    <property type="match status" value="1"/>
</dbReference>
<dbReference type="Gene3D" id="1.20.5.110">
    <property type="match status" value="1"/>
</dbReference>
<evidence type="ECO:0000256" key="1">
    <source>
        <dbReference type="ARBA" id="ARBA00004211"/>
    </source>
</evidence>
<comment type="caution">
    <text evidence="7">The sequence shown here is derived from an EMBL/GenBank/DDBJ whole genome shotgun (WGS) entry which is preliminary data.</text>
</comment>
<dbReference type="PROSITE" id="PS00914">
    <property type="entry name" value="SYNTAXIN"/>
    <property type="match status" value="1"/>
</dbReference>
<evidence type="ECO:0000256" key="4">
    <source>
        <dbReference type="RuleBase" id="RU003858"/>
    </source>
</evidence>
<dbReference type="GO" id="GO:0008021">
    <property type="term" value="C:synaptic vesicle"/>
    <property type="evidence" value="ECO:0007669"/>
    <property type="project" value="TreeGrafter"/>
</dbReference>
<dbReference type="Pfam" id="PF05739">
    <property type="entry name" value="SNARE"/>
    <property type="match status" value="1"/>
</dbReference>
<dbReference type="FunFam" id="1.20.58.70:FF:000006">
    <property type="entry name" value="Syntaxin 7"/>
    <property type="match status" value="1"/>
</dbReference>
<evidence type="ECO:0000256" key="2">
    <source>
        <dbReference type="ARBA" id="ARBA00009063"/>
    </source>
</evidence>
<dbReference type="PANTHER" id="PTHR19957:SF411">
    <property type="entry name" value="LD23667P"/>
    <property type="match status" value="1"/>
</dbReference>
<evidence type="ECO:0000313" key="8">
    <source>
        <dbReference type="Proteomes" id="UP001378592"/>
    </source>
</evidence>
<dbReference type="GO" id="GO:0048278">
    <property type="term" value="P:vesicle docking"/>
    <property type="evidence" value="ECO:0007669"/>
    <property type="project" value="TreeGrafter"/>
</dbReference>
<dbReference type="GO" id="GO:0006906">
    <property type="term" value="P:vesicle fusion"/>
    <property type="evidence" value="ECO:0007669"/>
    <property type="project" value="TreeGrafter"/>
</dbReference>
<dbReference type="InterPro" id="IPR010989">
    <property type="entry name" value="SNARE"/>
</dbReference>
<accession>A0AAN9Z6J2</accession>
<dbReference type="GO" id="GO:0000149">
    <property type="term" value="F:SNARE binding"/>
    <property type="evidence" value="ECO:0007669"/>
    <property type="project" value="TreeGrafter"/>
</dbReference>
<dbReference type="InterPro" id="IPR000727">
    <property type="entry name" value="T_SNARE_dom"/>
</dbReference>